<organism evidence="1 2">
    <name type="scientific">Spiroplasma alleghenense</name>
    <dbReference type="NCBI Taxonomy" id="216931"/>
    <lineage>
        <taxon>Bacteria</taxon>
        <taxon>Bacillati</taxon>
        <taxon>Mycoplasmatota</taxon>
        <taxon>Mollicutes</taxon>
        <taxon>Entomoplasmatales</taxon>
        <taxon>Spiroplasmataceae</taxon>
        <taxon>Spiroplasma</taxon>
    </lineage>
</organism>
<dbReference type="Proteomes" id="UP000254792">
    <property type="component" value="Chromosome"/>
</dbReference>
<dbReference type="AlphaFoldDB" id="A0A345Z3S2"/>
<proteinExistence type="predicted"/>
<dbReference type="EMBL" id="CP031376">
    <property type="protein sequence ID" value="AXK51251.1"/>
    <property type="molecule type" value="Genomic_DNA"/>
</dbReference>
<sequence length="39" mass="4419">MNLLIFAMNFVPTLTNVNDNLSPQNLETVISQPIKKTMK</sequence>
<reference evidence="1 2" key="1">
    <citation type="submission" date="2018-07" db="EMBL/GenBank/DDBJ databases">
        <title>Complete genome sequence of Spiroplasma alleghenense PLHS-1 (ATCC 51752).</title>
        <authorList>
            <person name="Chou L."/>
            <person name="Lee T.-Y."/>
            <person name="Tsai Y.-M."/>
            <person name="Kuo C.-H."/>
        </authorList>
    </citation>
    <scope>NUCLEOTIDE SEQUENCE [LARGE SCALE GENOMIC DNA]</scope>
    <source>
        <strain evidence="1 2">PLHS-1</strain>
    </source>
</reference>
<name>A0A345Z3S2_9MOLU</name>
<keyword evidence="2" id="KW-1185">Reference proteome</keyword>
<evidence type="ECO:0000313" key="1">
    <source>
        <dbReference type="EMBL" id="AXK51251.1"/>
    </source>
</evidence>
<accession>A0A345Z3S2</accession>
<dbReference type="KEGG" id="salx:SALLE_v1c05790"/>
<gene>
    <name evidence="1" type="ORF">SALLE_v1c05790</name>
</gene>
<protein>
    <submittedName>
        <fullName evidence="1">Uncharacterized protein</fullName>
    </submittedName>
</protein>
<evidence type="ECO:0000313" key="2">
    <source>
        <dbReference type="Proteomes" id="UP000254792"/>
    </source>
</evidence>